<protein>
    <submittedName>
        <fullName evidence="2">Uncharacterized protein</fullName>
    </submittedName>
</protein>
<evidence type="ECO:0000313" key="3">
    <source>
        <dbReference type="Proteomes" id="UP000766570"/>
    </source>
</evidence>
<dbReference type="RefSeq" id="WP_344033210.1">
    <property type="nucleotide sequence ID" value="NZ_BAAAMI010000016.1"/>
</dbReference>
<organism evidence="2 3">
    <name type="scientific">Paeniglutamicibacter psychrophenolicus</name>
    <dbReference type="NCBI Taxonomy" id="257454"/>
    <lineage>
        <taxon>Bacteria</taxon>
        <taxon>Bacillati</taxon>
        <taxon>Actinomycetota</taxon>
        <taxon>Actinomycetes</taxon>
        <taxon>Micrococcales</taxon>
        <taxon>Micrococcaceae</taxon>
        <taxon>Paeniglutamicibacter</taxon>
    </lineage>
</organism>
<evidence type="ECO:0000313" key="2">
    <source>
        <dbReference type="EMBL" id="MBP2375690.1"/>
    </source>
</evidence>
<dbReference type="EMBL" id="JAGIOE010000001">
    <property type="protein sequence ID" value="MBP2375690.1"/>
    <property type="molecule type" value="Genomic_DNA"/>
</dbReference>
<name>A0ABS4WHK7_9MICC</name>
<evidence type="ECO:0000256" key="1">
    <source>
        <dbReference type="SAM" id="MobiDB-lite"/>
    </source>
</evidence>
<accession>A0ABS4WHK7</accession>
<proteinExistence type="predicted"/>
<gene>
    <name evidence="2" type="ORF">JOF46_003602</name>
</gene>
<reference evidence="2 3" key="1">
    <citation type="submission" date="2021-03" db="EMBL/GenBank/DDBJ databases">
        <title>Sequencing the genomes of 1000 actinobacteria strains.</title>
        <authorList>
            <person name="Klenk H.-P."/>
        </authorList>
    </citation>
    <scope>NUCLEOTIDE SEQUENCE [LARGE SCALE GENOMIC DNA]</scope>
    <source>
        <strain evidence="2 3">DSM 15454</strain>
    </source>
</reference>
<feature type="region of interest" description="Disordered" evidence="1">
    <location>
        <begin position="40"/>
        <end position="109"/>
    </location>
</feature>
<feature type="compositionally biased region" description="Low complexity" evidence="1">
    <location>
        <begin position="73"/>
        <end position="95"/>
    </location>
</feature>
<comment type="caution">
    <text evidence="2">The sequence shown here is derived from an EMBL/GenBank/DDBJ whole genome shotgun (WGS) entry which is preliminary data.</text>
</comment>
<keyword evidence="3" id="KW-1185">Reference proteome</keyword>
<sequence length="304" mass="31317">MAANQVAGTVFHVHVSGEKMKKTTWWALPIAAMLAVSGCGGTTAPEEAAQPSQTDVAEALASSPAPFDEPEATEPASAEPTAPSSSESAETTKASQGSEEPKAAAGGQLTAKELGKVAKAIREAGGQGGTKILEDAELRASAPMIEDILSGMEVDPAECGAFALAGVSEMMDRVNMAAVVFPADANDLSTSVNLGSYDSADVIEQALAQVDKSSTKCREFTLSMQGQEVSAVVEPAKANTSATTTIATVTSVEMMGQNMQTLTVTGYKGQSNVTVNISNAKDLGKAVKEAEKYIDLALLHMEGK</sequence>
<dbReference type="Proteomes" id="UP000766570">
    <property type="component" value="Unassembled WGS sequence"/>
</dbReference>